<dbReference type="AlphaFoldDB" id="A0AAN1SZY6"/>
<dbReference type="Proteomes" id="UP001319121">
    <property type="component" value="Chromosome"/>
</dbReference>
<gene>
    <name evidence="6" type="ORF">FGKAn22_04770</name>
</gene>
<dbReference type="KEGG" id="fku:FGKAn22_04770"/>
<dbReference type="Pfam" id="PF05400">
    <property type="entry name" value="FliT"/>
    <property type="match status" value="1"/>
</dbReference>
<keyword evidence="3" id="KW-1005">Bacterial flagellum biogenesis</keyword>
<dbReference type="GO" id="GO:0044781">
    <property type="term" value="P:bacterial-type flagellum organization"/>
    <property type="evidence" value="ECO:0007669"/>
    <property type="project" value="UniProtKB-KW"/>
</dbReference>
<accession>A0AAN1SZY6</accession>
<evidence type="ECO:0000313" key="7">
    <source>
        <dbReference type="Proteomes" id="UP001319121"/>
    </source>
</evidence>
<organism evidence="6 7">
    <name type="scientific">Ferrigenium kumadai</name>
    <dbReference type="NCBI Taxonomy" id="1682490"/>
    <lineage>
        <taxon>Bacteria</taxon>
        <taxon>Pseudomonadati</taxon>
        <taxon>Pseudomonadota</taxon>
        <taxon>Betaproteobacteria</taxon>
        <taxon>Nitrosomonadales</taxon>
        <taxon>Gallionellaceae</taxon>
        <taxon>Ferrigenium</taxon>
    </lineage>
</organism>
<keyword evidence="7" id="KW-1185">Reference proteome</keyword>
<comment type="subcellular location">
    <subcellularLocation>
        <location evidence="1">Cytoplasm</location>
        <location evidence="1">Cytosol</location>
    </subcellularLocation>
</comment>
<dbReference type="EMBL" id="AP019536">
    <property type="protein sequence ID" value="BBI98784.1"/>
    <property type="molecule type" value="Genomic_DNA"/>
</dbReference>
<evidence type="ECO:0000313" key="6">
    <source>
        <dbReference type="EMBL" id="BBI98784.1"/>
    </source>
</evidence>
<dbReference type="RefSeq" id="WP_212786398.1">
    <property type="nucleotide sequence ID" value="NZ_AP019536.1"/>
</dbReference>
<dbReference type="Gene3D" id="1.20.58.380">
    <property type="entry name" value="Flagellar protein flit"/>
    <property type="match status" value="1"/>
</dbReference>
<evidence type="ECO:0000256" key="4">
    <source>
        <dbReference type="ARBA" id="ARBA00023186"/>
    </source>
</evidence>
<dbReference type="InterPro" id="IPR008622">
    <property type="entry name" value="FliT"/>
</dbReference>
<evidence type="ECO:0000256" key="1">
    <source>
        <dbReference type="ARBA" id="ARBA00004514"/>
    </source>
</evidence>
<reference evidence="6 7" key="1">
    <citation type="submission" date="2019-03" db="EMBL/GenBank/DDBJ databases">
        <title>Complete genome sequence of Ferrigenium kumadai strain An22, a microaerophilic iron-oxidizing bacterium isolated from a paddy field soil.</title>
        <authorList>
            <person name="Watanabe T."/>
            <person name="Asakawa S."/>
        </authorList>
    </citation>
    <scope>NUCLEOTIDE SEQUENCE [LARGE SCALE GENOMIC DNA]</scope>
    <source>
        <strain evidence="6 7">An22</strain>
    </source>
</reference>
<evidence type="ECO:0000256" key="2">
    <source>
        <dbReference type="ARBA" id="ARBA00022490"/>
    </source>
</evidence>
<name>A0AAN1SZY6_9PROT</name>
<sequence length="107" mass="12168">MSASQVISNYESLSAITTRMRDAAVHGEWDTLADLEQQCSRHVATMKPADAATTLDETSRQRKIQLIKKILADDAEIRNHTEAWMGQLQRIMQSNRQEQRLHQAYGA</sequence>
<evidence type="ECO:0000256" key="3">
    <source>
        <dbReference type="ARBA" id="ARBA00022795"/>
    </source>
</evidence>
<proteinExistence type="predicted"/>
<protein>
    <recommendedName>
        <fullName evidence="5">Flagellar protein FliT</fullName>
    </recommendedName>
</protein>
<keyword evidence="4" id="KW-0143">Chaperone</keyword>
<evidence type="ECO:0000256" key="5">
    <source>
        <dbReference type="ARBA" id="ARBA00093797"/>
    </source>
</evidence>
<keyword evidence="2" id="KW-0963">Cytoplasm</keyword>